<accession>A0A1E7FQD5</accession>
<comment type="cofactor">
    <cofactor evidence="9">
        <name>FAD</name>
        <dbReference type="ChEBI" id="CHEBI:57692"/>
    </cofactor>
    <text evidence="9">Binds 1 FAD per subunit.</text>
</comment>
<dbReference type="NCBIfam" id="NF004776">
    <property type="entry name" value="PRK06116.1"/>
    <property type="match status" value="1"/>
</dbReference>
<dbReference type="Pfam" id="PF02852">
    <property type="entry name" value="Pyr_redox_dim"/>
    <property type="match status" value="1"/>
</dbReference>
<evidence type="ECO:0000259" key="14">
    <source>
        <dbReference type="Pfam" id="PF02852"/>
    </source>
</evidence>
<dbReference type="InterPro" id="IPR012999">
    <property type="entry name" value="Pyr_OxRdtase_I_AS"/>
</dbReference>
<feature type="active site" description="Proton acceptor" evidence="8">
    <location>
        <position position="513"/>
    </location>
</feature>
<keyword evidence="6" id="KW-1015">Disulfide bond</keyword>
<dbReference type="FunFam" id="3.50.50.60:FF:000235">
    <property type="entry name" value="Glutathione reductase"/>
    <property type="match status" value="1"/>
</dbReference>
<keyword evidence="17" id="KW-1185">Reference proteome</keyword>
<evidence type="ECO:0000256" key="4">
    <source>
        <dbReference type="ARBA" id="ARBA00022827"/>
    </source>
</evidence>
<feature type="domain" description="FAD/NAD(P)-binding" evidence="15">
    <location>
        <begin position="66"/>
        <end position="388"/>
    </location>
</feature>
<dbReference type="PRINTS" id="PR00368">
    <property type="entry name" value="FADPNR"/>
</dbReference>
<comment type="subcellular location">
    <subcellularLocation>
        <location evidence="12">Cytoplasm</location>
    </subcellularLocation>
</comment>
<dbReference type="GO" id="GO:0006749">
    <property type="term" value="P:glutathione metabolic process"/>
    <property type="evidence" value="ECO:0007669"/>
    <property type="project" value="InterPro"/>
</dbReference>
<dbReference type="Gene3D" id="3.50.50.60">
    <property type="entry name" value="FAD/NAD(P)-binding domain"/>
    <property type="match status" value="2"/>
</dbReference>
<protein>
    <recommendedName>
        <fullName evidence="12">Glutathione reductase</fullName>
        <ecNumber evidence="12">1.8.1.7</ecNumber>
    </recommendedName>
</protein>
<keyword evidence="7 11" id="KW-0676">Redox-active center</keyword>
<keyword evidence="13" id="KW-0812">Transmembrane</keyword>
<dbReference type="GO" id="GO:0004362">
    <property type="term" value="F:glutathione-disulfide reductase (NADPH) activity"/>
    <property type="evidence" value="ECO:0007669"/>
    <property type="project" value="UniProtKB-EC"/>
</dbReference>
<dbReference type="GO" id="GO:0005829">
    <property type="term" value="C:cytosol"/>
    <property type="evidence" value="ECO:0007669"/>
    <property type="project" value="TreeGrafter"/>
</dbReference>
<dbReference type="InterPro" id="IPR046952">
    <property type="entry name" value="GSHR/TRXR-like"/>
</dbReference>
<comment type="subunit">
    <text evidence="2">Homodimer.</text>
</comment>
<organism evidence="16 17">
    <name type="scientific">Fragilariopsis cylindrus CCMP1102</name>
    <dbReference type="NCBI Taxonomy" id="635003"/>
    <lineage>
        <taxon>Eukaryota</taxon>
        <taxon>Sar</taxon>
        <taxon>Stramenopiles</taxon>
        <taxon>Ochrophyta</taxon>
        <taxon>Bacillariophyta</taxon>
        <taxon>Bacillariophyceae</taxon>
        <taxon>Bacillariophycidae</taxon>
        <taxon>Bacillariales</taxon>
        <taxon>Bacillariaceae</taxon>
        <taxon>Fragilariopsis</taxon>
    </lineage>
</organism>
<dbReference type="EC" id="1.8.1.7" evidence="12"/>
<dbReference type="InParanoid" id="A0A1E7FQD5"/>
<feature type="binding site" evidence="9">
    <location>
        <begin position="239"/>
        <end position="246"/>
    </location>
    <ligand>
        <name>NAD(+)</name>
        <dbReference type="ChEBI" id="CHEBI:57540"/>
    </ligand>
</feature>
<dbReference type="PANTHER" id="PTHR42737">
    <property type="entry name" value="GLUTATHIONE REDUCTASE"/>
    <property type="match status" value="1"/>
</dbReference>
<keyword evidence="12" id="KW-0963">Cytoplasm</keyword>
<evidence type="ECO:0000256" key="13">
    <source>
        <dbReference type="SAM" id="Phobius"/>
    </source>
</evidence>
<keyword evidence="12" id="KW-0521">NADP</keyword>
<dbReference type="GO" id="GO:0050661">
    <property type="term" value="F:NADP binding"/>
    <property type="evidence" value="ECO:0007669"/>
    <property type="project" value="InterPro"/>
</dbReference>
<evidence type="ECO:0000256" key="1">
    <source>
        <dbReference type="ARBA" id="ARBA00007532"/>
    </source>
</evidence>
<keyword evidence="9" id="KW-0520">NAD</keyword>
<dbReference type="GO" id="GO:0034599">
    <property type="term" value="P:cellular response to oxidative stress"/>
    <property type="evidence" value="ECO:0007669"/>
    <property type="project" value="TreeGrafter"/>
</dbReference>
<feature type="domain" description="Pyridine nucleotide-disulphide oxidoreductase dimerisation" evidence="14">
    <location>
        <begin position="409"/>
        <end position="523"/>
    </location>
</feature>
<comment type="similarity">
    <text evidence="1 11">Belongs to the class-I pyridine nucleotide-disulfide oxidoreductase family.</text>
</comment>
<comment type="function">
    <text evidence="12">Catalyzes the reduction of glutathione disulfide (GSSG) to reduced glutathione (GSH). Constitutes the major mechanism to maintain a high GSH:GSSG ratio in the cytosol.</text>
</comment>
<dbReference type="InterPro" id="IPR023753">
    <property type="entry name" value="FAD/NAD-binding_dom"/>
</dbReference>
<evidence type="ECO:0000313" key="17">
    <source>
        <dbReference type="Proteomes" id="UP000095751"/>
    </source>
</evidence>
<dbReference type="EMBL" id="KV784355">
    <property type="protein sequence ID" value="OEU20380.1"/>
    <property type="molecule type" value="Genomic_DNA"/>
</dbReference>
<feature type="binding site" evidence="9">
    <location>
        <position position="112"/>
    </location>
    <ligand>
        <name>FAD</name>
        <dbReference type="ChEBI" id="CHEBI:57692"/>
    </ligand>
</feature>
<dbReference type="PANTHER" id="PTHR42737:SF2">
    <property type="entry name" value="GLUTATHIONE REDUCTASE"/>
    <property type="match status" value="1"/>
</dbReference>
<evidence type="ECO:0000256" key="2">
    <source>
        <dbReference type="ARBA" id="ARBA00011738"/>
    </source>
</evidence>
<sequence>MSHVQSRKAKAIFTADLFTIFLNSPRSSFLFQNYTQRRSHNYYILVLRTNYLITIIYIMSEQSYDFDLVVIGGGSGGLACAKRSAQNGKKVAVIERARLGGTCVNVGCVPKKIMFLTSTMAEQMKHDATQYGFEQPNVRLNYPLLKKRRDAYIVKLNGIYERGLNNAGVGKIIGDATFAGAHTLSVTNDGNTQSVTADKILIAVGGRPNMTPIPGIEHCISSDGFFEMEELPTKAVVVGAGYIAVELAGVLNGLGVDTHLVVRKHKALRTFDEDISDFLDSEMVRQGITIHRNTGGLSKVVKQDDGKMSTYMVAEDKESISDADIVLYATGRLPNTETLNLDKVGVKLVEGKTYIKADDFQNTTAESIYALGDVCGKVELTPMAIAAGRRLSDRIFLDKADSRTSYELVPTVVFSHPTIGTIGLTESEAIDKYGKDNLKVYKSKFPNLYYGIFQMESEDKPKTLMKLVCAGKEELVVGLHICGMSADEMLQGFGVAMKMGATKADFDSSIAIHPTGSEELVTMGVWGTSSQETGAKVSPLMGSSPPEPTI</sequence>
<keyword evidence="5 11" id="KW-0560">Oxidoreductase</keyword>
<evidence type="ECO:0000256" key="8">
    <source>
        <dbReference type="PIRSR" id="PIRSR000350-2"/>
    </source>
</evidence>
<dbReference type="InterPro" id="IPR036188">
    <property type="entry name" value="FAD/NAD-bd_sf"/>
</dbReference>
<reference evidence="16 17" key="1">
    <citation type="submission" date="2016-09" db="EMBL/GenBank/DDBJ databases">
        <title>Extensive genetic diversity and differential bi-allelic expression allows diatom success in the polar Southern Ocean.</title>
        <authorList>
            <consortium name="DOE Joint Genome Institute"/>
            <person name="Mock T."/>
            <person name="Otillar R.P."/>
            <person name="Strauss J."/>
            <person name="Dupont C."/>
            <person name="Frickenhaus S."/>
            <person name="Maumus F."/>
            <person name="Mcmullan M."/>
            <person name="Sanges R."/>
            <person name="Schmutz J."/>
            <person name="Toseland A."/>
            <person name="Valas R."/>
            <person name="Veluchamy A."/>
            <person name="Ward B.J."/>
            <person name="Allen A."/>
            <person name="Barry K."/>
            <person name="Falciatore A."/>
            <person name="Ferrante M."/>
            <person name="Fortunato A.E."/>
            <person name="Gloeckner G."/>
            <person name="Gruber A."/>
            <person name="Hipkin R."/>
            <person name="Janech M."/>
            <person name="Kroth P."/>
            <person name="Leese F."/>
            <person name="Lindquist E."/>
            <person name="Lyon B.R."/>
            <person name="Martin J."/>
            <person name="Mayer C."/>
            <person name="Parker M."/>
            <person name="Quesneville H."/>
            <person name="Raymond J."/>
            <person name="Uhlig C."/>
            <person name="Valentin K.U."/>
            <person name="Worden A.Z."/>
            <person name="Armbrust E.V."/>
            <person name="Bowler C."/>
            <person name="Green B."/>
            <person name="Moulton V."/>
            <person name="Van Oosterhout C."/>
            <person name="Grigoriev I."/>
        </authorList>
    </citation>
    <scope>NUCLEOTIDE SEQUENCE [LARGE SCALE GENOMIC DNA]</scope>
    <source>
        <strain evidence="16 17">CCMP1102</strain>
    </source>
</reference>
<feature type="disulfide bond" description="Redox-active" evidence="10">
    <location>
        <begin position="103"/>
        <end position="108"/>
    </location>
</feature>
<feature type="binding site" evidence="9">
    <location>
        <position position="373"/>
    </location>
    <ligand>
        <name>FAD</name>
        <dbReference type="ChEBI" id="CHEBI:57692"/>
    </ligand>
</feature>
<evidence type="ECO:0000256" key="12">
    <source>
        <dbReference type="RuleBase" id="RU365016"/>
    </source>
</evidence>
<evidence type="ECO:0000256" key="3">
    <source>
        <dbReference type="ARBA" id="ARBA00022630"/>
    </source>
</evidence>
<name>A0A1E7FQD5_9STRA</name>
<evidence type="ECO:0000256" key="10">
    <source>
        <dbReference type="PIRSR" id="PIRSR000350-4"/>
    </source>
</evidence>
<keyword evidence="13" id="KW-0472">Membrane</keyword>
<dbReference type="PRINTS" id="PR00411">
    <property type="entry name" value="PNDRDTASEI"/>
</dbReference>
<proteinExistence type="inferred from homology"/>
<evidence type="ECO:0000256" key="9">
    <source>
        <dbReference type="PIRSR" id="PIRSR000350-3"/>
    </source>
</evidence>
<evidence type="ECO:0000313" key="16">
    <source>
        <dbReference type="EMBL" id="OEU20380.1"/>
    </source>
</evidence>
<dbReference type="GO" id="GO:0050660">
    <property type="term" value="F:flavin adenine dinucleotide binding"/>
    <property type="evidence" value="ECO:0007669"/>
    <property type="project" value="InterPro"/>
</dbReference>
<dbReference type="SUPFAM" id="SSF55424">
    <property type="entry name" value="FAD/NAD-linked reductases, dimerisation (C-terminal) domain"/>
    <property type="match status" value="1"/>
</dbReference>
<dbReference type="Pfam" id="PF07992">
    <property type="entry name" value="Pyr_redox_2"/>
    <property type="match status" value="1"/>
</dbReference>
<keyword evidence="3 11" id="KW-0285">Flavoprotein</keyword>
<dbReference type="InterPro" id="IPR001100">
    <property type="entry name" value="Pyr_nuc-diS_OxRdtase"/>
</dbReference>
<dbReference type="InterPro" id="IPR004099">
    <property type="entry name" value="Pyr_nucl-diS_OxRdtase_dimer"/>
</dbReference>
<evidence type="ECO:0000256" key="5">
    <source>
        <dbReference type="ARBA" id="ARBA00023002"/>
    </source>
</evidence>
<evidence type="ECO:0000256" key="6">
    <source>
        <dbReference type="ARBA" id="ARBA00023157"/>
    </source>
</evidence>
<keyword evidence="4 9" id="KW-0274">FAD</keyword>
<dbReference type="GO" id="GO:0045454">
    <property type="term" value="P:cell redox homeostasis"/>
    <property type="evidence" value="ECO:0007669"/>
    <property type="project" value="InterPro"/>
</dbReference>
<keyword evidence="9" id="KW-0547">Nucleotide-binding</keyword>
<evidence type="ECO:0000256" key="11">
    <source>
        <dbReference type="RuleBase" id="RU003691"/>
    </source>
</evidence>
<evidence type="ECO:0000256" key="7">
    <source>
        <dbReference type="ARBA" id="ARBA00023284"/>
    </source>
</evidence>
<evidence type="ECO:0000259" key="15">
    <source>
        <dbReference type="Pfam" id="PF07992"/>
    </source>
</evidence>
<dbReference type="FunFam" id="3.30.390.30:FF:000003">
    <property type="entry name" value="Glutathione reductase"/>
    <property type="match status" value="1"/>
</dbReference>
<dbReference type="InterPro" id="IPR016156">
    <property type="entry name" value="FAD/NAD-linked_Rdtase_dimer_sf"/>
</dbReference>
<dbReference type="InterPro" id="IPR006322">
    <property type="entry name" value="Glutathione_Rdtase_euk/bac"/>
</dbReference>
<dbReference type="GO" id="GO:0005739">
    <property type="term" value="C:mitochondrion"/>
    <property type="evidence" value="ECO:0007669"/>
    <property type="project" value="TreeGrafter"/>
</dbReference>
<feature type="binding site" evidence="9">
    <location>
        <position position="331"/>
    </location>
    <ligand>
        <name>NAD(+)</name>
        <dbReference type="ChEBI" id="CHEBI:57540"/>
    </ligand>
</feature>
<gene>
    <name evidence="16" type="primary">GR_1</name>
    <name evidence="16" type="ORF">FRACYDRAFT_260128</name>
</gene>
<dbReference type="PIRSF" id="PIRSF000350">
    <property type="entry name" value="Mercury_reductase_MerA"/>
    <property type="match status" value="1"/>
</dbReference>
<comment type="catalytic activity">
    <reaction evidence="12">
        <text>2 glutathione + NADP(+) = glutathione disulfide + NADPH + H(+)</text>
        <dbReference type="Rhea" id="RHEA:11740"/>
        <dbReference type="ChEBI" id="CHEBI:15378"/>
        <dbReference type="ChEBI" id="CHEBI:57783"/>
        <dbReference type="ChEBI" id="CHEBI:57925"/>
        <dbReference type="ChEBI" id="CHEBI:58297"/>
        <dbReference type="ChEBI" id="CHEBI:58349"/>
        <dbReference type="EC" id="1.8.1.7"/>
    </reaction>
</comment>
<keyword evidence="13" id="KW-1133">Transmembrane helix</keyword>
<dbReference type="PROSITE" id="PS00076">
    <property type="entry name" value="PYRIDINE_REDOX_1"/>
    <property type="match status" value="1"/>
</dbReference>
<feature type="transmembrane region" description="Helical" evidence="13">
    <location>
        <begin position="42"/>
        <end position="60"/>
    </location>
</feature>
<dbReference type="AlphaFoldDB" id="A0A1E7FQD5"/>
<dbReference type="Gene3D" id="3.30.390.30">
    <property type="match status" value="1"/>
</dbReference>
<dbReference type="NCBIfam" id="TIGR01421">
    <property type="entry name" value="gluta_reduc_1"/>
    <property type="match status" value="1"/>
</dbReference>
<dbReference type="SUPFAM" id="SSF51905">
    <property type="entry name" value="FAD/NAD(P)-binding domain"/>
    <property type="match status" value="1"/>
</dbReference>
<dbReference type="KEGG" id="fcy:FRACYDRAFT_260128"/>
<dbReference type="OrthoDB" id="5956163at2759"/>
<dbReference type="Proteomes" id="UP000095751">
    <property type="component" value="Unassembled WGS sequence"/>
</dbReference>